<evidence type="ECO:0000256" key="3">
    <source>
        <dbReference type="ARBA" id="ARBA00022692"/>
    </source>
</evidence>
<dbReference type="SUPFAM" id="SSF58104">
    <property type="entry name" value="Methyl-accepting chemotaxis protein (MCP) signaling domain"/>
    <property type="match status" value="1"/>
</dbReference>
<comment type="caution">
    <text evidence="11">The sequence shown here is derived from an EMBL/GenBank/DDBJ whole genome shotgun (WGS) entry which is preliminary data.</text>
</comment>
<evidence type="ECO:0000256" key="6">
    <source>
        <dbReference type="ARBA" id="ARBA00023224"/>
    </source>
</evidence>
<organism evidence="11 13">
    <name type="scientific">Photobacterium aphoticum</name>
    <dbReference type="NCBI Taxonomy" id="754436"/>
    <lineage>
        <taxon>Bacteria</taxon>
        <taxon>Pseudomonadati</taxon>
        <taxon>Pseudomonadota</taxon>
        <taxon>Gammaproteobacteria</taxon>
        <taxon>Vibrionales</taxon>
        <taxon>Vibrionaceae</taxon>
        <taxon>Photobacterium</taxon>
    </lineage>
</organism>
<feature type="transmembrane region" description="Helical" evidence="9">
    <location>
        <begin position="187"/>
        <end position="207"/>
    </location>
</feature>
<evidence type="ECO:0000256" key="4">
    <source>
        <dbReference type="ARBA" id="ARBA00022989"/>
    </source>
</evidence>
<dbReference type="GO" id="GO:0007165">
    <property type="term" value="P:signal transduction"/>
    <property type="evidence" value="ECO:0007669"/>
    <property type="project" value="UniProtKB-KW"/>
</dbReference>
<dbReference type="PRINTS" id="PR00260">
    <property type="entry name" value="CHEMTRNSDUCR"/>
</dbReference>
<evidence type="ECO:0000256" key="5">
    <source>
        <dbReference type="ARBA" id="ARBA00023136"/>
    </source>
</evidence>
<evidence type="ECO:0000256" key="8">
    <source>
        <dbReference type="PROSITE-ProRule" id="PRU00284"/>
    </source>
</evidence>
<keyword evidence="3 9" id="KW-0812">Transmembrane</keyword>
<dbReference type="GO" id="GO:0005886">
    <property type="term" value="C:plasma membrane"/>
    <property type="evidence" value="ECO:0007669"/>
    <property type="project" value="UniProtKB-SubCell"/>
</dbReference>
<dbReference type="Pfam" id="PF00015">
    <property type="entry name" value="MCPsignal"/>
    <property type="match status" value="1"/>
</dbReference>
<dbReference type="InterPro" id="IPR004089">
    <property type="entry name" value="MCPsignal_dom"/>
</dbReference>
<dbReference type="InterPro" id="IPR004090">
    <property type="entry name" value="Chemotax_Me-accpt_rcpt"/>
</dbReference>
<dbReference type="STRING" id="754436.JCM19237_6745"/>
<dbReference type="AlphaFoldDB" id="A0A090RNK9"/>
<evidence type="ECO:0000313" key="14">
    <source>
        <dbReference type="Proteomes" id="UP000036426"/>
    </source>
</evidence>
<evidence type="ECO:0000313" key="12">
    <source>
        <dbReference type="EMBL" id="KLU98397.1"/>
    </source>
</evidence>
<evidence type="ECO:0000259" key="10">
    <source>
        <dbReference type="PROSITE" id="PS50111"/>
    </source>
</evidence>
<evidence type="ECO:0000256" key="9">
    <source>
        <dbReference type="SAM" id="Phobius"/>
    </source>
</evidence>
<dbReference type="OrthoDB" id="2489132at2"/>
<evidence type="ECO:0000313" key="13">
    <source>
        <dbReference type="Proteomes" id="UP000029227"/>
    </source>
</evidence>
<dbReference type="eggNOG" id="COG0840">
    <property type="taxonomic scope" value="Bacteria"/>
</dbReference>
<dbReference type="Proteomes" id="UP000036426">
    <property type="component" value="Unassembled WGS sequence"/>
</dbReference>
<keyword evidence="2" id="KW-1003">Cell membrane</keyword>
<dbReference type="EMBL" id="BBMN01000044">
    <property type="protein sequence ID" value="GAL09022.1"/>
    <property type="molecule type" value="Genomic_DNA"/>
</dbReference>
<reference evidence="11 13" key="1">
    <citation type="journal article" date="2014" name="Genome Announc.">
        <title>Draft Genome Sequences of Two Vibrionaceae Species, Vibrio ponticus C121 and Photobacterium aphoticum C119, Isolated as Coral Reef Microbiota.</title>
        <authorList>
            <person name="Al-saari N."/>
            <person name="Meirelles P.M."/>
            <person name="Mino S."/>
            <person name="Suda W."/>
            <person name="Oshima K."/>
            <person name="Hattori M."/>
            <person name="Ohkuma M."/>
            <person name="Thompson F.L."/>
            <person name="Gomez-Gil B."/>
            <person name="Sawabe T."/>
            <person name="Sawabe T."/>
        </authorList>
    </citation>
    <scope>NUCLEOTIDE SEQUENCE [LARGE SCALE GENOMIC DNA]</scope>
    <source>
        <strain evidence="11 13">JCM 19237</strain>
    </source>
</reference>
<keyword evidence="6 8" id="KW-0807">Transducer</keyword>
<comment type="subcellular location">
    <subcellularLocation>
        <location evidence="1">Cell membrane</location>
        <topology evidence="1">Multi-pass membrane protein</topology>
    </subcellularLocation>
</comment>
<dbReference type="GO" id="GO:0006935">
    <property type="term" value="P:chemotaxis"/>
    <property type="evidence" value="ECO:0007669"/>
    <property type="project" value="InterPro"/>
</dbReference>
<dbReference type="Gene3D" id="3.30.450.20">
    <property type="entry name" value="PAS domain"/>
    <property type="match status" value="1"/>
</dbReference>
<dbReference type="FunFam" id="1.10.287.950:FF:000001">
    <property type="entry name" value="Methyl-accepting chemotaxis sensory transducer"/>
    <property type="match status" value="1"/>
</dbReference>
<dbReference type="EMBL" id="LDOV01000060">
    <property type="protein sequence ID" value="KLU98397.1"/>
    <property type="molecule type" value="Genomic_DNA"/>
</dbReference>
<evidence type="ECO:0000256" key="7">
    <source>
        <dbReference type="ARBA" id="ARBA00029447"/>
    </source>
</evidence>
<dbReference type="PATRIC" id="fig|754436.4.peg.4805"/>
<keyword evidence="5 9" id="KW-0472">Membrane</keyword>
<comment type="similarity">
    <text evidence="7">Belongs to the methyl-accepting chemotaxis (MCP) protein family.</text>
</comment>
<dbReference type="eggNOG" id="COG4564">
    <property type="taxonomic scope" value="Bacteria"/>
</dbReference>
<dbReference type="CDD" id="cd11386">
    <property type="entry name" value="MCP_signal"/>
    <property type="match status" value="1"/>
</dbReference>
<name>A0A090RNK9_9GAMM</name>
<evidence type="ECO:0000256" key="1">
    <source>
        <dbReference type="ARBA" id="ARBA00004651"/>
    </source>
</evidence>
<feature type="domain" description="Methyl-accepting transducer" evidence="10">
    <location>
        <begin position="267"/>
        <end position="503"/>
    </location>
</feature>
<keyword evidence="14" id="KW-1185">Reference proteome</keyword>
<keyword evidence="4 9" id="KW-1133">Transmembrane helix</keyword>
<dbReference type="PANTHER" id="PTHR32089:SF119">
    <property type="entry name" value="METHYL-ACCEPTING CHEMOTAXIS PROTEIN CTPL"/>
    <property type="match status" value="1"/>
</dbReference>
<dbReference type="Gene3D" id="1.10.287.950">
    <property type="entry name" value="Methyl-accepting chemotaxis protein"/>
    <property type="match status" value="1"/>
</dbReference>
<gene>
    <name evidence="12" type="ORF">ABT58_22915</name>
    <name evidence="11" type="ORF">JCM19237_6745</name>
</gene>
<reference evidence="12 14" key="2">
    <citation type="submission" date="2015-05" db="EMBL/GenBank/DDBJ databases">
        <title>Photobacterium galathea sp. nov.</title>
        <authorList>
            <person name="Machado H."/>
            <person name="Gram L."/>
        </authorList>
    </citation>
    <scope>NUCLEOTIDE SEQUENCE [LARGE SCALE GENOMIC DNA]</scope>
    <source>
        <strain evidence="12 14">DSM 25995</strain>
    </source>
</reference>
<dbReference type="SMART" id="SM01049">
    <property type="entry name" value="Cache_2"/>
    <property type="match status" value="1"/>
</dbReference>
<protein>
    <submittedName>
        <fullName evidence="11 12">Chemotaxis protein</fullName>
    </submittedName>
</protein>
<dbReference type="Proteomes" id="UP000029227">
    <property type="component" value="Unassembled WGS sequence"/>
</dbReference>
<dbReference type="SMART" id="SM00283">
    <property type="entry name" value="MA"/>
    <property type="match status" value="1"/>
</dbReference>
<sequence length="545" mass="58954">MKLKHQAYLLSAMILLALFISSAFGLWSARVASSDDNKARVTELFNSAYSILTEVEKMAQEGKMTESEAKALATRLLRNNLYKDNEYVYVVDSNMTFVAAPLDPQLHGTSFNDFKDADGNSIGQLIQRVLGSRSNQLVEYTWHQALPDGTIEKKLSIAKKTPHWGWVVGTGIGFNEVNARFWSNAQWQLLFGLLAGGMILLALTVAIKRILNLLGGEPDDVRAAVQSVANGEIRTTFPTTAPQGSIYLAVQQMSVSLAQLMGQLEQSMQALRGELAHVADRANALTSLSETQQQSTEMIATAMTEMASSTGHVAESAKETAHNTQDADQQSQYTQQLIQSTVVNIEGLATELSTAGQAVSHLDNDINSIAKVLNVIGDIAEQTNLLALNAAIEAARAGEQGRGFAVVADEVRSLAGRTQNSTKEIREMIDNLQQSSRHALTAMDTCASTSMSTVEQSRQASESLSQIVQALESITTMSHQIASAADQQKHVGDDIAERINLIDDSGRQLSTVITQSHASTTTLSALSQALEDAISQFTILSAPRR</sequence>
<dbReference type="InterPro" id="IPR033480">
    <property type="entry name" value="sCache_2"/>
</dbReference>
<accession>A0A090RNK9</accession>
<dbReference type="PANTHER" id="PTHR32089">
    <property type="entry name" value="METHYL-ACCEPTING CHEMOTAXIS PROTEIN MCPB"/>
    <property type="match status" value="1"/>
</dbReference>
<dbReference type="Pfam" id="PF17200">
    <property type="entry name" value="sCache_2"/>
    <property type="match status" value="1"/>
</dbReference>
<evidence type="ECO:0000256" key="2">
    <source>
        <dbReference type="ARBA" id="ARBA00022475"/>
    </source>
</evidence>
<evidence type="ECO:0000313" key="11">
    <source>
        <dbReference type="EMBL" id="GAL09022.1"/>
    </source>
</evidence>
<dbReference type="GO" id="GO:0004888">
    <property type="term" value="F:transmembrane signaling receptor activity"/>
    <property type="evidence" value="ECO:0007669"/>
    <property type="project" value="InterPro"/>
</dbReference>
<proteinExistence type="inferred from homology"/>
<dbReference type="RefSeq" id="WP_047876757.1">
    <property type="nucleotide sequence ID" value="NZ_BMYC01000016.1"/>
</dbReference>
<dbReference type="PROSITE" id="PS50111">
    <property type="entry name" value="CHEMOTAXIS_TRANSDUC_2"/>
    <property type="match status" value="1"/>
</dbReference>